<evidence type="ECO:0000313" key="4">
    <source>
        <dbReference type="WBParaSite" id="HPBE_0001003001-mRNA-1"/>
    </source>
</evidence>
<protein>
    <submittedName>
        <fullName evidence="2 4">Uncharacterized protein</fullName>
    </submittedName>
</protein>
<keyword evidence="3" id="KW-1185">Reference proteome</keyword>
<reference evidence="2 3" key="1">
    <citation type="submission" date="2018-11" db="EMBL/GenBank/DDBJ databases">
        <authorList>
            <consortium name="Pathogen Informatics"/>
        </authorList>
    </citation>
    <scope>NUCLEOTIDE SEQUENCE [LARGE SCALE GENOMIC DNA]</scope>
</reference>
<proteinExistence type="predicted"/>
<evidence type="ECO:0000313" key="3">
    <source>
        <dbReference type="Proteomes" id="UP000050761"/>
    </source>
</evidence>
<sequence length="95" mass="10294">MDRQTREGEEHCEGKGEGKNAVGLSKANCISMVADEESARREVTSSSPQLGVGTSSGNVLTRRFRTIIQRAFNEVTPLILLICSASKAAEKQKKV</sequence>
<dbReference type="EMBL" id="UZAH01026626">
    <property type="protein sequence ID" value="VDO83306.1"/>
    <property type="molecule type" value="Genomic_DNA"/>
</dbReference>
<dbReference type="Proteomes" id="UP000050761">
    <property type="component" value="Unassembled WGS sequence"/>
</dbReference>
<evidence type="ECO:0000256" key="1">
    <source>
        <dbReference type="SAM" id="MobiDB-lite"/>
    </source>
</evidence>
<accession>A0A3P7Y6R3</accession>
<organism evidence="3 4">
    <name type="scientific">Heligmosomoides polygyrus</name>
    <name type="common">Parasitic roundworm</name>
    <dbReference type="NCBI Taxonomy" id="6339"/>
    <lineage>
        <taxon>Eukaryota</taxon>
        <taxon>Metazoa</taxon>
        <taxon>Ecdysozoa</taxon>
        <taxon>Nematoda</taxon>
        <taxon>Chromadorea</taxon>
        <taxon>Rhabditida</taxon>
        <taxon>Rhabditina</taxon>
        <taxon>Rhabditomorpha</taxon>
        <taxon>Strongyloidea</taxon>
        <taxon>Heligmosomidae</taxon>
        <taxon>Heligmosomoides</taxon>
    </lineage>
</organism>
<feature type="region of interest" description="Disordered" evidence="1">
    <location>
        <begin position="1"/>
        <end position="21"/>
    </location>
</feature>
<evidence type="ECO:0000313" key="2">
    <source>
        <dbReference type="EMBL" id="VDO83306.1"/>
    </source>
</evidence>
<reference evidence="4" key="2">
    <citation type="submission" date="2019-09" db="UniProtKB">
        <authorList>
            <consortium name="WormBaseParasite"/>
        </authorList>
    </citation>
    <scope>IDENTIFICATION</scope>
</reference>
<name>A0A183FQL2_HELPZ</name>
<dbReference type="WBParaSite" id="HPBE_0001003001-mRNA-1">
    <property type="protein sequence ID" value="HPBE_0001003001-mRNA-1"/>
    <property type="gene ID" value="HPBE_0001003001"/>
</dbReference>
<gene>
    <name evidence="2" type="ORF">HPBE_LOCUS10031</name>
</gene>
<feature type="compositionally biased region" description="Basic and acidic residues" evidence="1">
    <location>
        <begin position="1"/>
        <end position="18"/>
    </location>
</feature>
<dbReference type="AlphaFoldDB" id="A0A183FQL2"/>
<accession>A0A183FQL2</accession>